<organism evidence="6 7">
    <name type="scientific">Claviceps humidiphila</name>
    <dbReference type="NCBI Taxonomy" id="1294629"/>
    <lineage>
        <taxon>Eukaryota</taxon>
        <taxon>Fungi</taxon>
        <taxon>Dikarya</taxon>
        <taxon>Ascomycota</taxon>
        <taxon>Pezizomycotina</taxon>
        <taxon>Sordariomycetes</taxon>
        <taxon>Hypocreomycetidae</taxon>
        <taxon>Hypocreales</taxon>
        <taxon>Clavicipitaceae</taxon>
        <taxon>Claviceps</taxon>
    </lineage>
</organism>
<dbReference type="Pfam" id="PF00400">
    <property type="entry name" value="WD40"/>
    <property type="match status" value="4"/>
</dbReference>
<dbReference type="PROSITE" id="PS50294">
    <property type="entry name" value="WD_REPEATS_REGION"/>
    <property type="match status" value="5"/>
</dbReference>
<dbReference type="InterPro" id="IPR020472">
    <property type="entry name" value="WD40_PAC1"/>
</dbReference>
<dbReference type="InterPro" id="IPR056153">
    <property type="entry name" value="Beta-prop_IFT122_1st"/>
</dbReference>
<dbReference type="Proteomes" id="UP000732380">
    <property type="component" value="Unassembled WGS sequence"/>
</dbReference>
<dbReference type="SUPFAM" id="SSF50978">
    <property type="entry name" value="WD40 repeat-like"/>
    <property type="match status" value="1"/>
</dbReference>
<gene>
    <name evidence="6" type="ORF">E4U13_001658</name>
</gene>
<evidence type="ECO:0000259" key="5">
    <source>
        <dbReference type="Pfam" id="PF23381"/>
    </source>
</evidence>
<dbReference type="PANTHER" id="PTHR19848">
    <property type="entry name" value="WD40 REPEAT PROTEIN"/>
    <property type="match status" value="1"/>
</dbReference>
<keyword evidence="7" id="KW-1185">Reference proteome</keyword>
<proteinExistence type="predicted"/>
<evidence type="ECO:0000313" key="7">
    <source>
        <dbReference type="Proteomes" id="UP000732380"/>
    </source>
</evidence>
<dbReference type="Gene3D" id="2.130.10.10">
    <property type="entry name" value="YVTN repeat-like/Quinoprotein amine dehydrogenase"/>
    <property type="match status" value="1"/>
</dbReference>
<dbReference type="InterPro" id="IPR036322">
    <property type="entry name" value="WD40_repeat_dom_sf"/>
</dbReference>
<evidence type="ECO:0000313" key="6">
    <source>
        <dbReference type="EMBL" id="KAG6116693.1"/>
    </source>
</evidence>
<feature type="repeat" description="WD" evidence="4">
    <location>
        <begin position="230"/>
        <end position="263"/>
    </location>
</feature>
<dbReference type="Pfam" id="PF23381">
    <property type="entry name" value="Beta-prop_IFT122_1st"/>
    <property type="match status" value="1"/>
</dbReference>
<evidence type="ECO:0000256" key="1">
    <source>
        <dbReference type="ARBA" id="ARBA00019442"/>
    </source>
</evidence>
<feature type="repeat" description="WD" evidence="4">
    <location>
        <begin position="191"/>
        <end position="225"/>
    </location>
</feature>
<feature type="domain" description="IFT122 first beta-propeller" evidence="5">
    <location>
        <begin position="104"/>
        <end position="216"/>
    </location>
</feature>
<feature type="repeat" description="WD" evidence="4">
    <location>
        <begin position="325"/>
        <end position="361"/>
    </location>
</feature>
<feature type="repeat" description="WD" evidence="4">
    <location>
        <begin position="108"/>
        <end position="142"/>
    </location>
</feature>
<dbReference type="PRINTS" id="PR00320">
    <property type="entry name" value="GPROTEINBRPT"/>
</dbReference>
<accession>A0A9P7TV00</accession>
<dbReference type="InterPro" id="IPR019775">
    <property type="entry name" value="WD40_repeat_CS"/>
</dbReference>
<feature type="repeat" description="WD" evidence="4">
    <location>
        <begin position="283"/>
        <end position="324"/>
    </location>
</feature>
<reference evidence="6 7" key="1">
    <citation type="journal article" date="2020" name="bioRxiv">
        <title>Whole genome comparisons of ergot fungi reveals the divergence and evolution of species within the genus Claviceps are the result of varying mechanisms driving genome evolution and host range expansion.</title>
        <authorList>
            <person name="Wyka S.A."/>
            <person name="Mondo S.J."/>
            <person name="Liu M."/>
            <person name="Dettman J."/>
            <person name="Nalam V."/>
            <person name="Broders K.D."/>
        </authorList>
    </citation>
    <scope>NUCLEOTIDE SEQUENCE [LARGE SCALE GENOMIC DNA]</scope>
    <source>
        <strain evidence="6 7">LM576</strain>
    </source>
</reference>
<dbReference type="SMART" id="SM00320">
    <property type="entry name" value="WD40"/>
    <property type="match status" value="7"/>
</dbReference>
<evidence type="ECO:0000256" key="2">
    <source>
        <dbReference type="ARBA" id="ARBA00022574"/>
    </source>
</evidence>
<evidence type="ECO:0000256" key="3">
    <source>
        <dbReference type="ARBA" id="ARBA00022737"/>
    </source>
</evidence>
<dbReference type="PANTHER" id="PTHR19848:SF8">
    <property type="entry name" value="F-BOX AND WD REPEAT DOMAIN CONTAINING 7"/>
    <property type="match status" value="1"/>
</dbReference>
<evidence type="ECO:0000256" key="4">
    <source>
        <dbReference type="PROSITE-ProRule" id="PRU00221"/>
    </source>
</evidence>
<dbReference type="PROSITE" id="PS50082">
    <property type="entry name" value="WD_REPEATS_2"/>
    <property type="match status" value="6"/>
</dbReference>
<feature type="repeat" description="WD" evidence="4">
    <location>
        <begin position="143"/>
        <end position="184"/>
    </location>
</feature>
<sequence length="361" mass="40172">MDYKKTDWYAVLLPEERGDLDKNNRKVRDEWTAYFNPDVKRVLDVELVQTLDHHTVVCCVRFSPDGKYVATGSNKLAQIFDAHDGRKVCKLEIEHGDDAPNKAADLYIRGLAFSPDGRYLLTGTEDHLLRIWDIATKTIRHTLSGHEQDIYSVDFARDGKLIASGGGDKTVRIWDAEKGSHTLTLTAKDVITCVAISPDSKYVAASCLNHNVYVWDIHSGALLEEFGGSFGGHGDAVYSLAFSPDGKNLLSGSLDRTVKMWELGPPQDGESKELKGGKYVKMFVGHRDFVLSVAYTPDAEWILSSSKDRCVQFWDPNTGKFQFELQGHRNSVIAVAISPKGGYFVTGSGDGKARIWSYQPF</sequence>
<dbReference type="CDD" id="cd00200">
    <property type="entry name" value="WD40"/>
    <property type="match status" value="1"/>
</dbReference>
<keyword evidence="3" id="KW-0677">Repeat</keyword>
<dbReference type="InterPro" id="IPR001680">
    <property type="entry name" value="WD40_rpt"/>
</dbReference>
<dbReference type="AlphaFoldDB" id="A0A9P7TV00"/>
<dbReference type="EMBL" id="SRQM01000168">
    <property type="protein sequence ID" value="KAG6116693.1"/>
    <property type="molecule type" value="Genomic_DNA"/>
</dbReference>
<dbReference type="PROSITE" id="PS00678">
    <property type="entry name" value="WD_REPEATS_1"/>
    <property type="match status" value="4"/>
</dbReference>
<dbReference type="InterPro" id="IPR015943">
    <property type="entry name" value="WD40/YVTN_repeat-like_dom_sf"/>
</dbReference>
<keyword evidence="2 4" id="KW-0853">WD repeat</keyword>
<name>A0A9P7TV00_9HYPO</name>
<comment type="caution">
    <text evidence="6">The sequence shown here is derived from an EMBL/GenBank/DDBJ whole genome shotgun (WGS) entry which is preliminary data.</text>
</comment>
<protein>
    <recommendedName>
        <fullName evidence="1">Intraflagellar transport protein 122 homolog</fullName>
    </recommendedName>
</protein>